<feature type="transmembrane region" description="Helical" evidence="7">
    <location>
        <begin position="299"/>
        <end position="322"/>
    </location>
</feature>
<keyword evidence="5 7" id="KW-1133">Transmembrane helix</keyword>
<keyword evidence="9" id="KW-0548">Nucleotidyltransferase</keyword>
<keyword evidence="6 7" id="KW-0472">Membrane</keyword>
<dbReference type="PROSITE" id="PS50887">
    <property type="entry name" value="GGDEF"/>
    <property type="match status" value="1"/>
</dbReference>
<feature type="transmembrane region" description="Helical" evidence="7">
    <location>
        <begin position="223"/>
        <end position="244"/>
    </location>
</feature>
<dbReference type="SUPFAM" id="SSF55073">
    <property type="entry name" value="Nucleotide cyclase"/>
    <property type="match status" value="1"/>
</dbReference>
<evidence type="ECO:0000259" key="8">
    <source>
        <dbReference type="PROSITE" id="PS50887"/>
    </source>
</evidence>
<dbReference type="Pfam" id="PF00990">
    <property type="entry name" value="GGDEF"/>
    <property type="match status" value="1"/>
</dbReference>
<feature type="transmembrane region" description="Helical" evidence="7">
    <location>
        <begin position="66"/>
        <end position="90"/>
    </location>
</feature>
<evidence type="ECO:0000313" key="9">
    <source>
        <dbReference type="EMBL" id="MCS4555996.1"/>
    </source>
</evidence>
<comment type="caution">
    <text evidence="9">The sequence shown here is derived from an EMBL/GenBank/DDBJ whole genome shotgun (WGS) entry which is preliminary data.</text>
</comment>
<keyword evidence="4 7" id="KW-0812">Transmembrane</keyword>
<dbReference type="Proteomes" id="UP001201549">
    <property type="component" value="Unassembled WGS sequence"/>
</dbReference>
<dbReference type="EMBL" id="JAKOGG010000003">
    <property type="protein sequence ID" value="MCS4555996.1"/>
    <property type="molecule type" value="Genomic_DNA"/>
</dbReference>
<name>A0ABT2FJ29_9GAMM</name>
<evidence type="ECO:0000256" key="1">
    <source>
        <dbReference type="ARBA" id="ARBA00004651"/>
    </source>
</evidence>
<dbReference type="PANTHER" id="PTHR45138">
    <property type="entry name" value="REGULATORY COMPONENTS OF SENSORY TRANSDUCTION SYSTEM"/>
    <property type="match status" value="1"/>
</dbReference>
<organism evidence="9 10">
    <name type="scientific">Shewanella electrica</name>
    <dbReference type="NCBI Taxonomy" id="515560"/>
    <lineage>
        <taxon>Bacteria</taxon>
        <taxon>Pseudomonadati</taxon>
        <taxon>Pseudomonadota</taxon>
        <taxon>Gammaproteobacteria</taxon>
        <taxon>Alteromonadales</taxon>
        <taxon>Shewanellaceae</taxon>
        <taxon>Shewanella</taxon>
    </lineage>
</organism>
<keyword evidence="9" id="KW-0808">Transferase</keyword>
<evidence type="ECO:0000256" key="7">
    <source>
        <dbReference type="SAM" id="Phobius"/>
    </source>
</evidence>
<dbReference type="RefSeq" id="WP_238895403.1">
    <property type="nucleotide sequence ID" value="NZ_JAKOGG010000003.1"/>
</dbReference>
<dbReference type="InterPro" id="IPR050469">
    <property type="entry name" value="Diguanylate_Cyclase"/>
</dbReference>
<proteinExistence type="predicted"/>
<comment type="subcellular location">
    <subcellularLocation>
        <location evidence="1">Cell membrane</location>
        <topology evidence="1">Multi-pass membrane protein</topology>
    </subcellularLocation>
</comment>
<keyword evidence="3" id="KW-1003">Cell membrane</keyword>
<dbReference type="PANTHER" id="PTHR45138:SF24">
    <property type="entry name" value="DIGUANYLATE CYCLASE DGCC-RELATED"/>
    <property type="match status" value="1"/>
</dbReference>
<feature type="transmembrane region" description="Helical" evidence="7">
    <location>
        <begin position="27"/>
        <end position="46"/>
    </location>
</feature>
<feature type="transmembrane region" description="Helical" evidence="7">
    <location>
        <begin position="274"/>
        <end position="292"/>
    </location>
</feature>
<evidence type="ECO:0000256" key="4">
    <source>
        <dbReference type="ARBA" id="ARBA00022692"/>
    </source>
</evidence>
<evidence type="ECO:0000256" key="5">
    <source>
        <dbReference type="ARBA" id="ARBA00022989"/>
    </source>
</evidence>
<keyword evidence="10" id="KW-1185">Reference proteome</keyword>
<dbReference type="EC" id="2.7.7.65" evidence="2"/>
<evidence type="ECO:0000256" key="3">
    <source>
        <dbReference type="ARBA" id="ARBA00022475"/>
    </source>
</evidence>
<feature type="transmembrane region" description="Helical" evidence="7">
    <location>
        <begin position="102"/>
        <end position="121"/>
    </location>
</feature>
<dbReference type="Gene3D" id="3.30.70.270">
    <property type="match status" value="1"/>
</dbReference>
<evidence type="ECO:0000256" key="6">
    <source>
        <dbReference type="ARBA" id="ARBA00023136"/>
    </source>
</evidence>
<gene>
    <name evidence="9" type="ORF">L9G74_06050</name>
</gene>
<protein>
    <recommendedName>
        <fullName evidence="2">diguanylate cyclase</fullName>
        <ecNumber evidence="2">2.7.7.65</ecNumber>
    </recommendedName>
</protein>
<evidence type="ECO:0000256" key="2">
    <source>
        <dbReference type="ARBA" id="ARBA00012528"/>
    </source>
</evidence>
<accession>A0ABT2FJ29</accession>
<feature type="transmembrane region" description="Helical" evidence="7">
    <location>
        <begin position="141"/>
        <end position="163"/>
    </location>
</feature>
<dbReference type="NCBIfam" id="TIGR00254">
    <property type="entry name" value="GGDEF"/>
    <property type="match status" value="1"/>
</dbReference>
<dbReference type="InterPro" id="IPR043128">
    <property type="entry name" value="Rev_trsase/Diguanyl_cyclase"/>
</dbReference>
<dbReference type="InterPro" id="IPR029787">
    <property type="entry name" value="Nucleotide_cyclase"/>
</dbReference>
<feature type="transmembrane region" description="Helical" evidence="7">
    <location>
        <begin position="175"/>
        <end position="203"/>
    </location>
</feature>
<feature type="transmembrane region" description="Helical" evidence="7">
    <location>
        <begin position="251"/>
        <end position="268"/>
    </location>
</feature>
<feature type="domain" description="GGDEF" evidence="8">
    <location>
        <begin position="362"/>
        <end position="492"/>
    </location>
</feature>
<dbReference type="CDD" id="cd01949">
    <property type="entry name" value="GGDEF"/>
    <property type="match status" value="1"/>
</dbReference>
<dbReference type="InterPro" id="IPR007895">
    <property type="entry name" value="MASE1"/>
</dbReference>
<reference evidence="10" key="1">
    <citation type="submission" date="2023-07" db="EMBL/GenBank/DDBJ databases">
        <title>Shewanella mangrovi sp. nov., an acetaldehyde- degrading bacterium isolated from mangrove sediment.</title>
        <authorList>
            <person name="Liu Y."/>
        </authorList>
    </citation>
    <scope>NUCLEOTIDE SEQUENCE [LARGE SCALE GENOMIC DNA]</scope>
    <source>
        <strain evidence="10">C32</strain>
    </source>
</reference>
<sequence length="499" mass="54520">MPSTNSHPPSASVISSRLRINRLLMQLPLLSDLLLLSLWLGLWRVSALMEYAPHASVWFPPAGVSFAAFMLLGLRAAPSIALSCIVVTFWEANLYQSEATALQLLIVGSLFAIAHIVPYYAAASLLRLFVHSDEQKLPRLILAFMIIGPLASLSAAYCVQISLHIGGVITDDSSMLWLPLWIGDLIGIIVLTPLAIGLISRIYPASGVWLSEIGLRQTPGSAYAFMTKLLLALALSTFIMLVAARFNIRELAFAIFFIGIAQMWIVYTETPLRSALSIALLSALTAVLVKWLNLGDDALIYQFSMSVLAASTYFGLLIPVLASNNERLQALAHKDPLTKVLSRQHFFHLAQQEVQRANFYQQSVCIAVFDVDHFKAINDNYGHSAGDGALKFLTKEIGARLGPADLLGRFGGDEFMLLLPSNSLAQAQQKLAAIFQQVSQLELTQLELSLHCSVGVTEVTAEDTLSRAFERADCLLLTAKKQGRNQVVAANQLKITAEA</sequence>
<dbReference type="GO" id="GO:0052621">
    <property type="term" value="F:diguanylate cyclase activity"/>
    <property type="evidence" value="ECO:0007669"/>
    <property type="project" value="UniProtKB-EC"/>
</dbReference>
<dbReference type="Pfam" id="PF05231">
    <property type="entry name" value="MASE1"/>
    <property type="match status" value="1"/>
</dbReference>
<dbReference type="InterPro" id="IPR000160">
    <property type="entry name" value="GGDEF_dom"/>
</dbReference>
<evidence type="ECO:0000313" key="10">
    <source>
        <dbReference type="Proteomes" id="UP001201549"/>
    </source>
</evidence>
<dbReference type="SMART" id="SM00267">
    <property type="entry name" value="GGDEF"/>
    <property type="match status" value="1"/>
</dbReference>